<dbReference type="HOGENOM" id="CLU_954489_0_0_1"/>
<dbReference type="InterPro" id="IPR029058">
    <property type="entry name" value="AB_hydrolase_fold"/>
</dbReference>
<dbReference type="PANTHER" id="PTHR48250">
    <property type="entry name" value="CUTINASE 2-RELATED"/>
    <property type="match status" value="1"/>
</dbReference>
<dbReference type="Gene3D" id="3.40.50.1820">
    <property type="entry name" value="alpha/beta hydrolase"/>
    <property type="match status" value="1"/>
</dbReference>
<organism evidence="9">
    <name type="scientific">Albugo laibachii Nc14</name>
    <dbReference type="NCBI Taxonomy" id="890382"/>
    <lineage>
        <taxon>Eukaryota</taxon>
        <taxon>Sar</taxon>
        <taxon>Stramenopiles</taxon>
        <taxon>Oomycota</taxon>
        <taxon>Peronosporomycetes</taxon>
        <taxon>Albuginales</taxon>
        <taxon>Albuginaceae</taxon>
        <taxon>Albugo</taxon>
    </lineage>
</organism>
<accession>F0WQY4</accession>
<dbReference type="EMBL" id="FR824250">
    <property type="protein sequence ID" value="CCA23744.1"/>
    <property type="molecule type" value="Genomic_DNA"/>
</dbReference>
<reference evidence="9" key="2">
    <citation type="submission" date="2011-02" db="EMBL/GenBank/DDBJ databases">
        <authorList>
            <person name="MacLean D."/>
        </authorList>
    </citation>
    <scope>NUCLEOTIDE SEQUENCE</scope>
</reference>
<evidence type="ECO:0000256" key="5">
    <source>
        <dbReference type="ARBA" id="ARBA00022729"/>
    </source>
</evidence>
<dbReference type="GO" id="GO:0050525">
    <property type="term" value="F:cutinase activity"/>
    <property type="evidence" value="ECO:0007669"/>
    <property type="project" value="UniProtKB-EC"/>
</dbReference>
<proteinExistence type="inferred from homology"/>
<dbReference type="InterPro" id="IPR011150">
    <property type="entry name" value="Cutinase_monf"/>
</dbReference>
<evidence type="ECO:0000256" key="1">
    <source>
        <dbReference type="ARBA" id="ARBA00004613"/>
    </source>
</evidence>
<keyword evidence="7" id="KW-1015">Disulfide bond</keyword>
<dbReference type="InterPro" id="IPR000675">
    <property type="entry name" value="Cutinase/axe"/>
</dbReference>
<evidence type="ECO:0000256" key="3">
    <source>
        <dbReference type="ARBA" id="ARBA00013095"/>
    </source>
</evidence>
<gene>
    <name evidence="9" type="primary">AlNc14C205G8792</name>
    <name evidence="9" type="ORF">ALNC14_098880</name>
</gene>
<dbReference type="AlphaFoldDB" id="F0WQY4"/>
<sequence length="292" mass="31145">MKGFLVVKSKVFRLELILMTHLILIIFRACSQAGAFVMYVISSDVEDITASLSFIIRFLHLVTLRFRGSPNMLSSAPVSAPVNAPFNPSVSGPNSAPWSWSNMLHSAPPSGRINTPVAGPVPATVHGACPPLELIFARGTGEMPGFGIVGTPLLNALQTRFHGASGYAVDYRAGTAILSSAADGSVKALSHLKARAGECPNTKFVLGAMVIHDMKLDIALMVKIVGITVFGYPYTKIPTKEWPTELQPKVFAACATGDPVCDNGVNVLDHMEYAINVDAAMLDFCVNCELLG</sequence>
<dbReference type="SUPFAM" id="SSF53474">
    <property type="entry name" value="alpha/beta-Hydrolases"/>
    <property type="match status" value="1"/>
</dbReference>
<reference evidence="9" key="1">
    <citation type="journal article" date="2011" name="PLoS Biol.">
        <title>Gene gain and loss during evolution of obligate parasitism in the white rust pathogen of Arabidopsis thaliana.</title>
        <authorList>
            <person name="Kemen E."/>
            <person name="Gardiner A."/>
            <person name="Schultz-Larsen T."/>
            <person name="Kemen A.C."/>
            <person name="Balmuth A.L."/>
            <person name="Robert-Seilaniantz A."/>
            <person name="Bailey K."/>
            <person name="Holub E."/>
            <person name="Studholme D.J."/>
            <person name="Maclean D."/>
            <person name="Jones J.D."/>
        </authorList>
    </citation>
    <scope>NUCLEOTIDE SEQUENCE</scope>
</reference>
<dbReference type="GO" id="GO:0005576">
    <property type="term" value="C:extracellular region"/>
    <property type="evidence" value="ECO:0007669"/>
    <property type="project" value="UniProtKB-SubCell"/>
</dbReference>
<dbReference type="Pfam" id="PF01083">
    <property type="entry name" value="Cutinase"/>
    <property type="match status" value="1"/>
</dbReference>
<dbReference type="GO" id="GO:0016052">
    <property type="term" value="P:carbohydrate catabolic process"/>
    <property type="evidence" value="ECO:0007669"/>
    <property type="project" value="TreeGrafter"/>
</dbReference>
<keyword evidence="6" id="KW-0378">Hydrolase</keyword>
<evidence type="ECO:0000256" key="6">
    <source>
        <dbReference type="ARBA" id="ARBA00022801"/>
    </source>
</evidence>
<evidence type="ECO:0000256" key="7">
    <source>
        <dbReference type="ARBA" id="ARBA00023157"/>
    </source>
</evidence>
<comment type="catalytic activity">
    <reaction evidence="8">
        <text>cutin + H2O = cutin monomers.</text>
        <dbReference type="EC" id="3.1.1.74"/>
    </reaction>
</comment>
<dbReference type="PANTHER" id="PTHR48250:SF3">
    <property type="entry name" value="CUTINASE 1-RELATED"/>
    <property type="match status" value="1"/>
</dbReference>
<keyword evidence="4" id="KW-0964">Secreted</keyword>
<evidence type="ECO:0000256" key="2">
    <source>
        <dbReference type="ARBA" id="ARBA00007534"/>
    </source>
</evidence>
<evidence type="ECO:0000256" key="8">
    <source>
        <dbReference type="ARBA" id="ARBA00034045"/>
    </source>
</evidence>
<dbReference type="EC" id="3.1.1.74" evidence="3"/>
<name>F0WQY4_9STRA</name>
<keyword evidence="5" id="KW-0732">Signal</keyword>
<comment type="similarity">
    <text evidence="2">Belongs to the cutinase family.</text>
</comment>
<evidence type="ECO:0000313" key="9">
    <source>
        <dbReference type="EMBL" id="CCA23744.1"/>
    </source>
</evidence>
<dbReference type="SMART" id="SM01110">
    <property type="entry name" value="Cutinase"/>
    <property type="match status" value="1"/>
</dbReference>
<evidence type="ECO:0000256" key="4">
    <source>
        <dbReference type="ARBA" id="ARBA00022525"/>
    </source>
</evidence>
<comment type="subcellular location">
    <subcellularLocation>
        <location evidence="1">Secreted</location>
    </subcellularLocation>
</comment>
<protein>
    <recommendedName>
        <fullName evidence="3">cutinase</fullName>
        <ecNumber evidence="3">3.1.1.74</ecNumber>
    </recommendedName>
</protein>